<dbReference type="AlphaFoldDB" id="A0AAU6UG03"/>
<feature type="transmembrane region" description="Helical" evidence="5">
    <location>
        <begin position="117"/>
        <end position="136"/>
    </location>
</feature>
<keyword evidence="3 5" id="KW-1133">Transmembrane helix</keyword>
<feature type="transmembrane region" description="Helical" evidence="5">
    <location>
        <begin position="69"/>
        <end position="87"/>
    </location>
</feature>
<gene>
    <name evidence="7" type="ORF">MRN42_13505</name>
</gene>
<dbReference type="GO" id="GO:0016874">
    <property type="term" value="F:ligase activity"/>
    <property type="evidence" value="ECO:0007669"/>
    <property type="project" value="UniProtKB-KW"/>
</dbReference>
<evidence type="ECO:0000256" key="5">
    <source>
        <dbReference type="SAM" id="Phobius"/>
    </source>
</evidence>
<keyword evidence="2 5" id="KW-0812">Transmembrane</keyword>
<evidence type="ECO:0000256" key="1">
    <source>
        <dbReference type="ARBA" id="ARBA00004141"/>
    </source>
</evidence>
<feature type="transmembrane region" description="Helical" evidence="5">
    <location>
        <begin position="12"/>
        <end position="32"/>
    </location>
</feature>
<keyword evidence="7" id="KW-0436">Ligase</keyword>
<feature type="transmembrane region" description="Helical" evidence="5">
    <location>
        <begin position="352"/>
        <end position="369"/>
    </location>
</feature>
<feature type="transmembrane region" description="Helical" evidence="5">
    <location>
        <begin position="196"/>
        <end position="213"/>
    </location>
</feature>
<feature type="domain" description="O-antigen ligase-related" evidence="6">
    <location>
        <begin position="180"/>
        <end position="334"/>
    </location>
</feature>
<feature type="transmembrane region" description="Helical" evidence="5">
    <location>
        <begin position="175"/>
        <end position="190"/>
    </location>
</feature>
<dbReference type="Pfam" id="PF04932">
    <property type="entry name" value="Wzy_C"/>
    <property type="match status" value="1"/>
</dbReference>
<dbReference type="InterPro" id="IPR051533">
    <property type="entry name" value="WaaL-like"/>
</dbReference>
<feature type="transmembrane region" description="Helical" evidence="5">
    <location>
        <begin position="93"/>
        <end position="110"/>
    </location>
</feature>
<sequence length="398" mass="45481">MLVSKVSSRKSHFNLFYYLPLLWIVTGMFWSSNGDKTLVAFAVMAIIYSLIRWPLVFITNLRECKWNKIIIICMMFALGSYLTHGFGSREMRALMVSGLFLLSLPSGLINRFFLRNLLLLAAVNCFLISLYFTHILPTSRDMWPVNAIPFGTYSALICVLCLAFFSILSRQRDQYLMLGGFFLSLLATLLTQSRGVILALGIVLALIGFYFIFVERRFTLKMSILILLLSAIGLLFSAPALLERYQSTQQEIQTIREGDLDTSIGLRIQMYQKGLEIAKDAIWFGHGKTLQPYMDKLLEEHVISYDLHKYMSMNFHNGFIEKVVTSGIVGLLLMLILLCYPVFVYWRKKNNLLFASSMVAILYIAANITDTPFTNGQSFISYLVFIGLLLNCYRTENQ</sequence>
<evidence type="ECO:0000256" key="3">
    <source>
        <dbReference type="ARBA" id="ARBA00022989"/>
    </source>
</evidence>
<protein>
    <submittedName>
        <fullName evidence="7">O-antigen ligase family protein</fullName>
    </submittedName>
</protein>
<feature type="transmembrane region" description="Helical" evidence="5">
    <location>
        <begin position="375"/>
        <end position="393"/>
    </location>
</feature>
<dbReference type="PANTHER" id="PTHR37422:SF17">
    <property type="entry name" value="O-ANTIGEN LIGASE"/>
    <property type="match status" value="1"/>
</dbReference>
<feature type="transmembrane region" description="Helical" evidence="5">
    <location>
        <begin position="225"/>
        <end position="242"/>
    </location>
</feature>
<accession>A0AAU6UG03</accession>
<feature type="transmembrane region" description="Helical" evidence="5">
    <location>
        <begin position="38"/>
        <end position="57"/>
    </location>
</feature>
<feature type="transmembrane region" description="Helical" evidence="5">
    <location>
        <begin position="323"/>
        <end position="345"/>
    </location>
</feature>
<dbReference type="InterPro" id="IPR007016">
    <property type="entry name" value="O-antigen_ligase-rel_domated"/>
</dbReference>
<dbReference type="GO" id="GO:0016020">
    <property type="term" value="C:membrane"/>
    <property type="evidence" value="ECO:0007669"/>
    <property type="project" value="UniProtKB-SubCell"/>
</dbReference>
<keyword evidence="4 5" id="KW-0472">Membrane</keyword>
<feature type="transmembrane region" description="Helical" evidence="5">
    <location>
        <begin position="148"/>
        <end position="168"/>
    </location>
</feature>
<dbReference type="EMBL" id="CP095346">
    <property type="protein sequence ID" value="XAG72903.1"/>
    <property type="molecule type" value="Genomic_DNA"/>
</dbReference>
<dbReference type="PANTHER" id="PTHR37422">
    <property type="entry name" value="TEICHURONIC ACID BIOSYNTHESIS PROTEIN TUAE"/>
    <property type="match status" value="1"/>
</dbReference>
<comment type="subcellular location">
    <subcellularLocation>
        <location evidence="1">Membrane</location>
        <topology evidence="1">Multi-pass membrane protein</topology>
    </subcellularLocation>
</comment>
<name>A0AAU6UG03_UNCXX</name>
<evidence type="ECO:0000259" key="6">
    <source>
        <dbReference type="Pfam" id="PF04932"/>
    </source>
</evidence>
<proteinExistence type="predicted"/>
<organism evidence="7">
    <name type="scientific">bacterium 19NY04SH03</name>
    <dbReference type="NCBI Taxonomy" id="2920647"/>
    <lineage>
        <taxon>Bacteria</taxon>
    </lineage>
</organism>
<evidence type="ECO:0000313" key="7">
    <source>
        <dbReference type="EMBL" id="XAG72903.1"/>
    </source>
</evidence>
<evidence type="ECO:0000256" key="2">
    <source>
        <dbReference type="ARBA" id="ARBA00022692"/>
    </source>
</evidence>
<evidence type="ECO:0000256" key="4">
    <source>
        <dbReference type="ARBA" id="ARBA00023136"/>
    </source>
</evidence>
<reference evidence="7" key="1">
    <citation type="submission" date="2022-03" db="EMBL/GenBank/DDBJ databases">
        <title>Sea Food Isolates.</title>
        <authorList>
            <person name="Li c."/>
        </authorList>
    </citation>
    <scope>NUCLEOTIDE SEQUENCE</scope>
    <source>
        <strain evidence="7">19NY04SH03</strain>
    </source>
</reference>